<evidence type="ECO:0000313" key="3">
    <source>
        <dbReference type="Proteomes" id="UP000821866"/>
    </source>
</evidence>
<comment type="caution">
    <text evidence="2">The sequence shown here is derived from an EMBL/GenBank/DDBJ whole genome shotgun (WGS) entry which is preliminary data.</text>
</comment>
<accession>A0A9J6D1M5</accession>
<proteinExistence type="predicted"/>
<name>A0A9J6D1M5_RHIMP</name>
<gene>
    <name evidence="2" type="ORF">HPB51_026816</name>
</gene>
<keyword evidence="3" id="KW-1185">Reference proteome</keyword>
<protein>
    <submittedName>
        <fullName evidence="2">Uncharacterized protein</fullName>
    </submittedName>
</protein>
<organism evidence="2 3">
    <name type="scientific">Rhipicephalus microplus</name>
    <name type="common">Cattle tick</name>
    <name type="synonym">Boophilus microplus</name>
    <dbReference type="NCBI Taxonomy" id="6941"/>
    <lineage>
        <taxon>Eukaryota</taxon>
        <taxon>Metazoa</taxon>
        <taxon>Ecdysozoa</taxon>
        <taxon>Arthropoda</taxon>
        <taxon>Chelicerata</taxon>
        <taxon>Arachnida</taxon>
        <taxon>Acari</taxon>
        <taxon>Parasitiformes</taxon>
        <taxon>Ixodida</taxon>
        <taxon>Ixodoidea</taxon>
        <taxon>Ixodidae</taxon>
        <taxon>Rhipicephalinae</taxon>
        <taxon>Rhipicephalus</taxon>
        <taxon>Boophilus</taxon>
    </lineage>
</organism>
<evidence type="ECO:0000256" key="1">
    <source>
        <dbReference type="SAM" id="MobiDB-lite"/>
    </source>
</evidence>
<feature type="region of interest" description="Disordered" evidence="1">
    <location>
        <begin position="1"/>
        <end position="79"/>
    </location>
</feature>
<reference evidence="2" key="1">
    <citation type="journal article" date="2020" name="Cell">
        <title>Large-Scale Comparative Analyses of Tick Genomes Elucidate Their Genetic Diversity and Vector Capacities.</title>
        <authorList>
            <consortium name="Tick Genome and Microbiome Consortium (TIGMIC)"/>
            <person name="Jia N."/>
            <person name="Wang J."/>
            <person name="Shi W."/>
            <person name="Du L."/>
            <person name="Sun Y."/>
            <person name="Zhan W."/>
            <person name="Jiang J.F."/>
            <person name="Wang Q."/>
            <person name="Zhang B."/>
            <person name="Ji P."/>
            <person name="Bell-Sakyi L."/>
            <person name="Cui X.M."/>
            <person name="Yuan T.T."/>
            <person name="Jiang B.G."/>
            <person name="Yang W.F."/>
            <person name="Lam T.T."/>
            <person name="Chang Q.C."/>
            <person name="Ding S.J."/>
            <person name="Wang X.J."/>
            <person name="Zhu J.G."/>
            <person name="Ruan X.D."/>
            <person name="Zhao L."/>
            <person name="Wei J.T."/>
            <person name="Ye R.Z."/>
            <person name="Que T.C."/>
            <person name="Du C.H."/>
            <person name="Zhou Y.H."/>
            <person name="Cheng J.X."/>
            <person name="Dai P.F."/>
            <person name="Guo W.B."/>
            <person name="Han X.H."/>
            <person name="Huang E.J."/>
            <person name="Li L.F."/>
            <person name="Wei W."/>
            <person name="Gao Y.C."/>
            <person name="Liu J.Z."/>
            <person name="Shao H.Z."/>
            <person name="Wang X."/>
            <person name="Wang C.C."/>
            <person name="Yang T.C."/>
            <person name="Huo Q.B."/>
            <person name="Li W."/>
            <person name="Chen H.Y."/>
            <person name="Chen S.E."/>
            <person name="Zhou L.G."/>
            <person name="Ni X.B."/>
            <person name="Tian J.H."/>
            <person name="Sheng Y."/>
            <person name="Liu T."/>
            <person name="Pan Y.S."/>
            <person name="Xia L.Y."/>
            <person name="Li J."/>
            <person name="Zhao F."/>
            <person name="Cao W.C."/>
        </authorList>
    </citation>
    <scope>NUCLEOTIDE SEQUENCE</scope>
    <source>
        <strain evidence="2">Rmic-2018</strain>
    </source>
</reference>
<feature type="compositionally biased region" description="Polar residues" evidence="1">
    <location>
        <begin position="173"/>
        <end position="189"/>
    </location>
</feature>
<feature type="compositionally biased region" description="Basic and acidic residues" evidence="1">
    <location>
        <begin position="123"/>
        <end position="135"/>
    </location>
</feature>
<feature type="compositionally biased region" description="Basic and acidic residues" evidence="1">
    <location>
        <begin position="8"/>
        <end position="27"/>
    </location>
</feature>
<feature type="compositionally biased region" description="Polar residues" evidence="1">
    <location>
        <begin position="144"/>
        <end position="153"/>
    </location>
</feature>
<feature type="compositionally biased region" description="Basic residues" evidence="1">
    <location>
        <begin position="54"/>
        <end position="64"/>
    </location>
</feature>
<dbReference type="Proteomes" id="UP000821866">
    <property type="component" value="Unassembled WGS sequence"/>
</dbReference>
<feature type="region of interest" description="Disordered" evidence="1">
    <location>
        <begin position="110"/>
        <end position="189"/>
    </location>
</feature>
<evidence type="ECO:0000313" key="2">
    <source>
        <dbReference type="EMBL" id="KAH7985475.1"/>
    </source>
</evidence>
<dbReference type="AlphaFoldDB" id="A0A9J6D1M5"/>
<sequence length="189" mass="20887">MSSPNAESDLREHLNHFRMQQEADRGMRQSTDAGNAGQGLDSHCVRKDRNIGTPRKKPSNKGKRLPTDRCNMSQSKYHEGDDGFIADEVFVHGSTEIRATSTITTTVWTKDQEQDSCQSPSHVDYHQHISTKDPGQDPCFCSHTKPQPASTLRQRPPPLPPKADGKPRVHPIGSTSRPSSPSHRGSLAS</sequence>
<reference evidence="2" key="2">
    <citation type="submission" date="2021-09" db="EMBL/GenBank/DDBJ databases">
        <authorList>
            <person name="Jia N."/>
            <person name="Wang J."/>
            <person name="Shi W."/>
            <person name="Du L."/>
            <person name="Sun Y."/>
            <person name="Zhan W."/>
            <person name="Jiang J."/>
            <person name="Wang Q."/>
            <person name="Zhang B."/>
            <person name="Ji P."/>
            <person name="Sakyi L.B."/>
            <person name="Cui X."/>
            <person name="Yuan T."/>
            <person name="Jiang B."/>
            <person name="Yang W."/>
            <person name="Lam T.T.-Y."/>
            <person name="Chang Q."/>
            <person name="Ding S."/>
            <person name="Wang X."/>
            <person name="Zhu J."/>
            <person name="Ruan X."/>
            <person name="Zhao L."/>
            <person name="Wei J."/>
            <person name="Que T."/>
            <person name="Du C."/>
            <person name="Cheng J."/>
            <person name="Dai P."/>
            <person name="Han X."/>
            <person name="Huang E."/>
            <person name="Gao Y."/>
            <person name="Liu J."/>
            <person name="Shao H."/>
            <person name="Ye R."/>
            <person name="Li L."/>
            <person name="Wei W."/>
            <person name="Wang X."/>
            <person name="Wang C."/>
            <person name="Huo Q."/>
            <person name="Li W."/>
            <person name="Guo W."/>
            <person name="Chen H."/>
            <person name="Chen S."/>
            <person name="Zhou L."/>
            <person name="Zhou L."/>
            <person name="Ni X."/>
            <person name="Tian J."/>
            <person name="Zhou Y."/>
            <person name="Sheng Y."/>
            <person name="Liu T."/>
            <person name="Pan Y."/>
            <person name="Xia L."/>
            <person name="Li J."/>
            <person name="Zhao F."/>
            <person name="Cao W."/>
        </authorList>
    </citation>
    <scope>NUCLEOTIDE SEQUENCE</scope>
    <source>
        <strain evidence="2">Rmic-2018</strain>
        <tissue evidence="2">Larvae</tissue>
    </source>
</reference>
<dbReference type="EMBL" id="JABSTU010001765">
    <property type="protein sequence ID" value="KAH7985475.1"/>
    <property type="molecule type" value="Genomic_DNA"/>
</dbReference>